<dbReference type="EC" id="2.1.2.2" evidence="5"/>
<dbReference type="SMART" id="SM01209">
    <property type="entry name" value="GARS_A"/>
    <property type="match status" value="1"/>
</dbReference>
<evidence type="ECO:0000256" key="6">
    <source>
        <dbReference type="ARBA" id="ARBA00013255"/>
    </source>
</evidence>
<sequence>MVDAAFGSAGDEVVIEQLLIGEEVSCMAFCDGAVASMMVPAQDHKRAEDGDQGPNTGGMGAYVPAPCLTPRLRREVEAVLQRTVEALASEDRKYIGVLYGGFMLTRDGPLLLEYNVRFGDPETQVLLPLLESDLFEVALGCATGNLKARVPEVKWKAGAAATIVCAAKGYPGPYPKGLPIKGFEAANSVQGVKVYHAGTKKSEDGVVTAGGRVLAVTGLGADFREALERAYQGVGEIIFEPADGLHFRRDIGHRALNRPVRIGLVGSTRGSSSQVPFDAIRRGELNAQIVVVVSNKGDAGILDRARTEGVKPVHLPCKKGTPRAEYDAELTRVLKDEGVDLVMLVGFMRIVSPEFCRDWEGSCLNIHPSLLPKHAGGMDLEVHKAVLDAGEIESGCTVHLVTAEVDGGPVVVQRKVPVVPEDTPESLKAKVQAEEGPALVDSVRRFASGEIPGRTV</sequence>
<dbReference type="FunFam" id="3.90.600.10:FF:000001">
    <property type="entry name" value="Trifunctional purine biosynthetic protein adenosine-3"/>
    <property type="match status" value="1"/>
</dbReference>
<dbReference type="GO" id="GO:0009113">
    <property type="term" value="P:purine nucleobase biosynthetic process"/>
    <property type="evidence" value="ECO:0007669"/>
    <property type="project" value="InterPro"/>
</dbReference>
<dbReference type="Pfam" id="PF02843">
    <property type="entry name" value="GARS_C"/>
    <property type="match status" value="1"/>
</dbReference>
<dbReference type="PANTHER" id="PTHR43472:SF1">
    <property type="entry name" value="PHOSPHORIBOSYLAMINE--GLYCINE LIGASE, CHLOROPLASTIC"/>
    <property type="match status" value="1"/>
</dbReference>
<evidence type="ECO:0000256" key="11">
    <source>
        <dbReference type="ARBA" id="ARBA00022741"/>
    </source>
</evidence>
<evidence type="ECO:0000256" key="1">
    <source>
        <dbReference type="ARBA" id="ARBA00005054"/>
    </source>
</evidence>
<dbReference type="SUPFAM" id="SSF51246">
    <property type="entry name" value="Rudiment single hybrid motif"/>
    <property type="match status" value="1"/>
</dbReference>
<dbReference type="GO" id="GO:0046872">
    <property type="term" value="F:metal ion binding"/>
    <property type="evidence" value="ECO:0007669"/>
    <property type="project" value="UniProtKB-KW"/>
</dbReference>
<dbReference type="CDD" id="cd08645">
    <property type="entry name" value="FMT_core_GART"/>
    <property type="match status" value="1"/>
</dbReference>
<gene>
    <name evidence="20" type="ORF">PGLA2088_LOCUS16745</name>
</gene>
<evidence type="ECO:0000256" key="14">
    <source>
        <dbReference type="ARBA" id="ARBA00023211"/>
    </source>
</evidence>
<dbReference type="PANTHER" id="PTHR43472">
    <property type="entry name" value="PHOSPHORIBOSYLAMINE--GLYCINE LIGASE"/>
    <property type="match status" value="1"/>
</dbReference>
<dbReference type="FunFam" id="3.40.50.170:FF:000013">
    <property type="entry name" value="Phosphoribosylamine-glycine ligase"/>
    <property type="match status" value="1"/>
</dbReference>
<dbReference type="Gene3D" id="3.90.600.10">
    <property type="entry name" value="Phosphoribosylglycinamide synthetase, C-terminal domain"/>
    <property type="match status" value="1"/>
</dbReference>
<evidence type="ECO:0000256" key="8">
    <source>
        <dbReference type="ARBA" id="ARBA00022598"/>
    </source>
</evidence>
<dbReference type="PROSITE" id="PS00184">
    <property type="entry name" value="GARS"/>
    <property type="match status" value="1"/>
</dbReference>
<keyword evidence="12" id="KW-0658">Purine biosynthesis</keyword>
<dbReference type="InterPro" id="IPR020559">
    <property type="entry name" value="PRibGlycinamide_synth_CS"/>
</dbReference>
<proteinExistence type="inferred from homology"/>
<keyword evidence="8" id="KW-0436">Ligase</keyword>
<comment type="caution">
    <text evidence="20">The sequence shown here is derived from an EMBL/GenBank/DDBJ whole genome shotgun (WGS) entry which is preliminary data.</text>
</comment>
<keyword evidence="10" id="KW-0479">Metal-binding</keyword>
<evidence type="ECO:0000256" key="12">
    <source>
        <dbReference type="ARBA" id="ARBA00022755"/>
    </source>
</evidence>
<evidence type="ECO:0000256" key="5">
    <source>
        <dbReference type="ARBA" id="ARBA00012254"/>
    </source>
</evidence>
<evidence type="ECO:0000256" key="13">
    <source>
        <dbReference type="ARBA" id="ARBA00022840"/>
    </source>
</evidence>
<evidence type="ECO:0000313" key="20">
    <source>
        <dbReference type="EMBL" id="CAE8667914.1"/>
    </source>
</evidence>
<dbReference type="InterPro" id="IPR002376">
    <property type="entry name" value="Formyl_transf_N"/>
</dbReference>
<dbReference type="InterPro" id="IPR001555">
    <property type="entry name" value="GART_AS"/>
</dbReference>
<comment type="similarity">
    <text evidence="3">In the C-terminal section; belongs to the GART family.</text>
</comment>
<dbReference type="AlphaFoldDB" id="A0A813J4G9"/>
<dbReference type="SMART" id="SM01210">
    <property type="entry name" value="GARS_C"/>
    <property type="match status" value="1"/>
</dbReference>
<evidence type="ECO:0000259" key="19">
    <source>
        <dbReference type="PROSITE" id="PS50975"/>
    </source>
</evidence>
<comment type="similarity">
    <text evidence="15">Belongs to the GARS family.</text>
</comment>
<evidence type="ECO:0000256" key="4">
    <source>
        <dbReference type="ARBA" id="ARBA00008696"/>
    </source>
</evidence>
<dbReference type="PROSITE" id="PS50975">
    <property type="entry name" value="ATP_GRASP"/>
    <property type="match status" value="1"/>
</dbReference>
<evidence type="ECO:0000256" key="15">
    <source>
        <dbReference type="ARBA" id="ARBA00038345"/>
    </source>
</evidence>
<dbReference type="EMBL" id="CAJNNW010021431">
    <property type="protein sequence ID" value="CAE8667914.1"/>
    <property type="molecule type" value="Genomic_DNA"/>
</dbReference>
<dbReference type="HAMAP" id="MF_01930">
    <property type="entry name" value="PurN"/>
    <property type="match status" value="1"/>
</dbReference>
<evidence type="ECO:0000256" key="17">
    <source>
        <dbReference type="ARBA" id="ARBA00042864"/>
    </source>
</evidence>
<dbReference type="EC" id="6.3.4.13" evidence="6"/>
<dbReference type="InterPro" id="IPR004607">
    <property type="entry name" value="GART"/>
</dbReference>
<evidence type="ECO:0000256" key="2">
    <source>
        <dbReference type="ARBA" id="ARBA00005174"/>
    </source>
</evidence>
<dbReference type="FunFam" id="3.30.470.20:FF:000018">
    <property type="entry name" value="Trifunctional purine biosynthetic protein adenosine-3"/>
    <property type="match status" value="1"/>
</dbReference>
<keyword evidence="13 18" id="KW-0067">ATP-binding</keyword>
<name>A0A813J4G9_POLGL</name>
<evidence type="ECO:0000256" key="10">
    <source>
        <dbReference type="ARBA" id="ARBA00022723"/>
    </source>
</evidence>
<dbReference type="Gene3D" id="3.30.470.20">
    <property type="entry name" value="ATP-grasp fold, B domain"/>
    <property type="match status" value="1"/>
</dbReference>
<dbReference type="InterPro" id="IPR011054">
    <property type="entry name" value="Rudment_hybrid_motif"/>
</dbReference>
<dbReference type="PROSITE" id="PS00373">
    <property type="entry name" value="GART"/>
    <property type="match status" value="1"/>
</dbReference>
<dbReference type="UniPathway" id="UPA00074">
    <property type="reaction ID" value="UER00125"/>
</dbReference>
<evidence type="ECO:0000256" key="3">
    <source>
        <dbReference type="ARBA" id="ARBA00008630"/>
    </source>
</evidence>
<comment type="pathway">
    <text evidence="1">Purine metabolism; IMP biosynthesis via de novo pathway; N(2)-formyl-N(1)-(5-phospho-D-ribosyl)glycinamide from N(1)-(5-phospho-D-ribosyl)glycinamide (10-formyl THF route): step 1/1.</text>
</comment>
<evidence type="ECO:0000256" key="16">
    <source>
        <dbReference type="ARBA" id="ARBA00042242"/>
    </source>
</evidence>
<evidence type="ECO:0000256" key="18">
    <source>
        <dbReference type="PROSITE-ProRule" id="PRU00409"/>
    </source>
</evidence>
<reference evidence="20" key="1">
    <citation type="submission" date="2021-02" db="EMBL/GenBank/DDBJ databases">
        <authorList>
            <person name="Dougan E. K."/>
            <person name="Rhodes N."/>
            <person name="Thang M."/>
            <person name="Chan C."/>
        </authorList>
    </citation>
    <scope>NUCLEOTIDE SEQUENCE</scope>
</reference>
<dbReference type="InterPro" id="IPR000115">
    <property type="entry name" value="PRibGlycinamide_synth"/>
</dbReference>
<dbReference type="SUPFAM" id="SSF53328">
    <property type="entry name" value="Formyltransferase"/>
    <property type="match status" value="1"/>
</dbReference>
<dbReference type="NCBIfam" id="TIGR00639">
    <property type="entry name" value="PurN"/>
    <property type="match status" value="1"/>
</dbReference>
<dbReference type="SUPFAM" id="SSF56059">
    <property type="entry name" value="Glutathione synthetase ATP-binding domain-like"/>
    <property type="match status" value="1"/>
</dbReference>
<accession>A0A813J4G9</accession>
<dbReference type="InterPro" id="IPR020561">
    <property type="entry name" value="PRibGlycinamid_synth_ATP-grasp"/>
</dbReference>
<dbReference type="InterPro" id="IPR020560">
    <property type="entry name" value="PRibGlycinamide_synth_C-dom"/>
</dbReference>
<comment type="similarity">
    <text evidence="4">In the central section; belongs to the AIR synthase family.</text>
</comment>
<dbReference type="InterPro" id="IPR037123">
    <property type="entry name" value="PRibGlycinamide_synth_C_sf"/>
</dbReference>
<comment type="pathway">
    <text evidence="2">Purine metabolism; IMP biosynthesis via de novo pathway; N(1)-(5-phospho-D-ribosyl)glycinamide from 5-phospho-alpha-D-ribose 1-diphosphate: step 2/2.</text>
</comment>
<organism evidence="20 21">
    <name type="scientific">Polarella glacialis</name>
    <name type="common">Dinoflagellate</name>
    <dbReference type="NCBI Taxonomy" id="89957"/>
    <lineage>
        <taxon>Eukaryota</taxon>
        <taxon>Sar</taxon>
        <taxon>Alveolata</taxon>
        <taxon>Dinophyceae</taxon>
        <taxon>Suessiales</taxon>
        <taxon>Suessiaceae</taxon>
        <taxon>Polarella</taxon>
    </lineage>
</organism>
<dbReference type="GO" id="GO:0005524">
    <property type="term" value="F:ATP binding"/>
    <property type="evidence" value="ECO:0007669"/>
    <property type="project" value="UniProtKB-UniRule"/>
</dbReference>
<dbReference type="Pfam" id="PF00551">
    <property type="entry name" value="Formyl_trans_N"/>
    <property type="match status" value="1"/>
</dbReference>
<protein>
    <recommendedName>
        <fullName evidence="7">Trifunctional purine biosynthetic protein adenosine-3</fullName>
        <ecNumber evidence="5">2.1.2.2</ecNumber>
        <ecNumber evidence="6">6.3.4.13</ecNumber>
    </recommendedName>
    <alternativeName>
        <fullName evidence="16">Glycinamide ribonucleotide synthetase</fullName>
    </alternativeName>
    <alternativeName>
        <fullName evidence="17">Phosphoribosylglycinamide synthetase</fullName>
    </alternativeName>
</protein>
<evidence type="ECO:0000256" key="7">
    <source>
        <dbReference type="ARBA" id="ARBA00021140"/>
    </source>
</evidence>
<dbReference type="Proteomes" id="UP000626109">
    <property type="component" value="Unassembled WGS sequence"/>
</dbReference>
<dbReference type="GO" id="GO:0006189">
    <property type="term" value="P:'de novo' IMP biosynthetic process"/>
    <property type="evidence" value="ECO:0007669"/>
    <property type="project" value="UniProtKB-UniPathway"/>
</dbReference>
<keyword evidence="9" id="KW-0808">Transferase</keyword>
<keyword evidence="11 18" id="KW-0547">Nucleotide-binding</keyword>
<dbReference type="InterPro" id="IPR011761">
    <property type="entry name" value="ATP-grasp"/>
</dbReference>
<dbReference type="GO" id="GO:0004644">
    <property type="term" value="F:phosphoribosylglycinamide formyltransferase activity"/>
    <property type="evidence" value="ECO:0007669"/>
    <property type="project" value="UniProtKB-EC"/>
</dbReference>
<evidence type="ECO:0000256" key="9">
    <source>
        <dbReference type="ARBA" id="ARBA00022679"/>
    </source>
</evidence>
<dbReference type="InterPro" id="IPR036477">
    <property type="entry name" value="Formyl_transf_N_sf"/>
</dbReference>
<dbReference type="GO" id="GO:0004637">
    <property type="term" value="F:phosphoribosylamine-glycine ligase activity"/>
    <property type="evidence" value="ECO:0007669"/>
    <property type="project" value="UniProtKB-EC"/>
</dbReference>
<dbReference type="Gene3D" id="3.40.50.170">
    <property type="entry name" value="Formyl transferase, N-terminal domain"/>
    <property type="match status" value="1"/>
</dbReference>
<keyword evidence="14" id="KW-0464">Manganese</keyword>
<dbReference type="Pfam" id="PF01071">
    <property type="entry name" value="GARS_A"/>
    <property type="match status" value="1"/>
</dbReference>
<evidence type="ECO:0000313" key="21">
    <source>
        <dbReference type="Proteomes" id="UP000626109"/>
    </source>
</evidence>
<feature type="domain" description="ATP-grasp" evidence="19">
    <location>
        <begin position="11"/>
        <end position="143"/>
    </location>
</feature>